<dbReference type="Proteomes" id="UP000249417">
    <property type="component" value="Unassembled WGS sequence"/>
</dbReference>
<keyword evidence="1" id="KW-1133">Transmembrane helix</keyword>
<reference evidence="2 3" key="1">
    <citation type="submission" date="2017-08" db="EMBL/GenBank/DDBJ databases">
        <title>Infants hospitalized years apart are colonized by the same room-sourced microbial strains.</title>
        <authorList>
            <person name="Brooks B."/>
            <person name="Olm M.R."/>
            <person name="Firek B.A."/>
            <person name="Baker R."/>
            <person name="Thomas B.C."/>
            <person name="Morowitz M.J."/>
            <person name="Banfield J.F."/>
        </authorList>
    </citation>
    <scope>NUCLEOTIDE SEQUENCE [LARGE SCALE GENOMIC DNA]</scope>
    <source>
        <strain evidence="2">S2_005_002_R2_29</strain>
    </source>
</reference>
<name>A0A2W5Q7M1_9BACT</name>
<evidence type="ECO:0000256" key="1">
    <source>
        <dbReference type="SAM" id="Phobius"/>
    </source>
</evidence>
<feature type="non-terminal residue" evidence="2">
    <location>
        <position position="154"/>
    </location>
</feature>
<evidence type="ECO:0000313" key="2">
    <source>
        <dbReference type="EMBL" id="PZQ47400.1"/>
    </source>
</evidence>
<keyword evidence="1" id="KW-0472">Membrane</keyword>
<accession>A0A2W5Q7M1</accession>
<keyword evidence="1" id="KW-0812">Transmembrane</keyword>
<feature type="transmembrane region" description="Helical" evidence="1">
    <location>
        <begin position="27"/>
        <end position="44"/>
    </location>
</feature>
<dbReference type="EMBL" id="QFQB01000013">
    <property type="protein sequence ID" value="PZQ47400.1"/>
    <property type="molecule type" value="Genomic_DNA"/>
</dbReference>
<gene>
    <name evidence="2" type="ORF">DI551_03285</name>
</gene>
<sequence>MPYNGLVNSDRFTSVRASARASSSVRLLHLIFTILLLAGLFFSLQANAEEKLLGAAILSDQIDALPLSPHTIVQPDPNGLITPQSIMAAGAQNLNGKYPKGKLVSLGYDGNPVWLTIKLHNASIEEGWIVDMGEKIEGRLGHIASAQAYTLSFN</sequence>
<evidence type="ECO:0008006" key="4">
    <source>
        <dbReference type="Google" id="ProtNLM"/>
    </source>
</evidence>
<dbReference type="AlphaFoldDB" id="A0A2W5Q7M1"/>
<evidence type="ECO:0000313" key="3">
    <source>
        <dbReference type="Proteomes" id="UP000249417"/>
    </source>
</evidence>
<organism evidence="2 3">
    <name type="scientific">Micavibrio aeruginosavorus</name>
    <dbReference type="NCBI Taxonomy" id="349221"/>
    <lineage>
        <taxon>Bacteria</taxon>
        <taxon>Pseudomonadati</taxon>
        <taxon>Bdellovibrionota</taxon>
        <taxon>Bdellovibrionia</taxon>
        <taxon>Bdellovibrionales</taxon>
        <taxon>Pseudobdellovibrionaceae</taxon>
        <taxon>Micavibrio</taxon>
    </lineage>
</organism>
<comment type="caution">
    <text evidence="2">The sequence shown here is derived from an EMBL/GenBank/DDBJ whole genome shotgun (WGS) entry which is preliminary data.</text>
</comment>
<protein>
    <recommendedName>
        <fullName evidence="4">7TM-DISM receptor extracellular domain-containing protein</fullName>
    </recommendedName>
</protein>
<proteinExistence type="predicted"/>